<dbReference type="EMBL" id="AKKL01000012">
    <property type="protein sequence ID" value="EKT63839.1"/>
    <property type="molecule type" value="Genomic_DNA"/>
</dbReference>
<dbReference type="eggNOG" id="ENOG5032E8N">
    <property type="taxonomic scope" value="Bacteria"/>
</dbReference>
<gene>
    <name evidence="2" type="ORF">OOA_03219</name>
</gene>
<dbReference type="Proteomes" id="UP000009336">
    <property type="component" value="Unassembled WGS sequence"/>
</dbReference>
<evidence type="ECO:0000313" key="2">
    <source>
        <dbReference type="EMBL" id="EKT63839.1"/>
    </source>
</evidence>
<feature type="compositionally biased region" description="Gly residues" evidence="1">
    <location>
        <begin position="141"/>
        <end position="150"/>
    </location>
</feature>
<dbReference type="AlphaFoldDB" id="K8WT74"/>
<accession>K8WT74</accession>
<organism evidence="2 3">
    <name type="scientific">Providencia burhodogranariea DSM 19968</name>
    <dbReference type="NCBI Taxonomy" id="1141662"/>
    <lineage>
        <taxon>Bacteria</taxon>
        <taxon>Pseudomonadati</taxon>
        <taxon>Pseudomonadota</taxon>
        <taxon>Gammaproteobacteria</taxon>
        <taxon>Enterobacterales</taxon>
        <taxon>Morganellaceae</taxon>
        <taxon>Providencia</taxon>
    </lineage>
</organism>
<sequence length="150" mass="16588">MITRLFQKLFAWRSNSLTYNQFVNSFNDVYQINSQYPVTLTYNQNGYLFVKAVGKISLLCNGALILRITKNVSMITIGREAGKSKILEIKRNIFSSQTHFSSSNSHSHSPVIYSDSSSFSDNEHRFNSCDDNADSSSSCDSGGGDSGGSD</sequence>
<protein>
    <submittedName>
        <fullName evidence="2">Uncharacterized protein</fullName>
    </submittedName>
</protein>
<evidence type="ECO:0000256" key="1">
    <source>
        <dbReference type="SAM" id="MobiDB-lite"/>
    </source>
</evidence>
<proteinExistence type="predicted"/>
<reference evidence="2 3" key="1">
    <citation type="journal article" date="2012" name="BMC Genomics">
        <title>Comparative genomics of bacteria in the genus Providencia isolated from wild Drosophila melanogaster.</title>
        <authorList>
            <person name="Galac M.R."/>
            <person name="Lazzaro B.P."/>
        </authorList>
    </citation>
    <scope>NUCLEOTIDE SEQUENCE [LARGE SCALE GENOMIC DNA]</scope>
    <source>
        <strain evidence="2 3">DSM 19968</strain>
    </source>
</reference>
<evidence type="ECO:0000313" key="3">
    <source>
        <dbReference type="Proteomes" id="UP000009336"/>
    </source>
</evidence>
<feature type="region of interest" description="Disordered" evidence="1">
    <location>
        <begin position="128"/>
        <end position="150"/>
    </location>
</feature>
<comment type="caution">
    <text evidence="2">The sequence shown here is derived from an EMBL/GenBank/DDBJ whole genome shotgun (WGS) entry which is preliminary data.</text>
</comment>
<dbReference type="HOGENOM" id="CLU_139156_0_0_6"/>
<name>K8WT74_9GAMM</name>
<keyword evidence="3" id="KW-1185">Reference proteome</keyword>